<dbReference type="InterPro" id="IPR050935">
    <property type="entry name" value="Bromo_chromatin_reader"/>
</dbReference>
<dbReference type="Gene3D" id="1.20.920.10">
    <property type="entry name" value="Bromodomain-like"/>
    <property type="match status" value="2"/>
</dbReference>
<evidence type="ECO:0000259" key="6">
    <source>
        <dbReference type="PROSITE" id="PS50014"/>
    </source>
</evidence>
<feature type="compositionally biased region" description="Low complexity" evidence="5">
    <location>
        <begin position="864"/>
        <end position="893"/>
    </location>
</feature>
<proteinExistence type="predicted"/>
<dbReference type="PROSITE" id="PS50014">
    <property type="entry name" value="BROMODOMAIN_2"/>
    <property type="match status" value="2"/>
</dbReference>
<feature type="domain" description="NET" evidence="7">
    <location>
        <begin position="664"/>
        <end position="746"/>
    </location>
</feature>
<dbReference type="PROSITE" id="PS51525">
    <property type="entry name" value="NET"/>
    <property type="match status" value="1"/>
</dbReference>
<dbReference type="InterPro" id="IPR043508">
    <property type="entry name" value="Bromo_Brdt_I"/>
</dbReference>
<feature type="region of interest" description="Disordered" evidence="5">
    <location>
        <begin position="495"/>
        <end position="525"/>
    </location>
</feature>
<name>A0A085NQC3_9BILA</name>
<feature type="region of interest" description="Disordered" evidence="5">
    <location>
        <begin position="950"/>
        <end position="1005"/>
    </location>
</feature>
<dbReference type="AlphaFoldDB" id="A0A085NQC3"/>
<feature type="compositionally biased region" description="Acidic residues" evidence="5">
    <location>
        <begin position="50"/>
        <end position="60"/>
    </location>
</feature>
<dbReference type="Proteomes" id="UP000030758">
    <property type="component" value="Unassembled WGS sequence"/>
</dbReference>
<evidence type="ECO:0000256" key="3">
    <source>
        <dbReference type="PROSITE-ProRule" id="PRU00035"/>
    </source>
</evidence>
<dbReference type="Pfam" id="PF17105">
    <property type="entry name" value="BRD4_CDT"/>
    <property type="match status" value="1"/>
</dbReference>
<reference evidence="8" key="1">
    <citation type="journal article" date="2014" name="Nat. Genet.">
        <title>Genome and transcriptome of the porcine whipworm Trichuris suis.</title>
        <authorList>
            <person name="Jex A.R."/>
            <person name="Nejsum P."/>
            <person name="Schwarz E.M."/>
            <person name="Hu L."/>
            <person name="Young N.D."/>
            <person name="Hall R.S."/>
            <person name="Korhonen P.K."/>
            <person name="Liao S."/>
            <person name="Thamsborg S."/>
            <person name="Xia J."/>
            <person name="Xu P."/>
            <person name="Wang S."/>
            <person name="Scheerlinck J.P."/>
            <person name="Hofmann A."/>
            <person name="Sternberg P.W."/>
            <person name="Wang J."/>
            <person name="Gasser R.B."/>
        </authorList>
    </citation>
    <scope>NUCLEOTIDE SEQUENCE [LARGE SCALE GENOMIC DNA]</scope>
    <source>
        <strain evidence="8">DCEP-RM93F</strain>
    </source>
</reference>
<feature type="coiled-coil region" evidence="4">
    <location>
        <begin position="1018"/>
        <end position="1080"/>
    </location>
</feature>
<feature type="domain" description="Bromo" evidence="6">
    <location>
        <begin position="116"/>
        <end position="188"/>
    </location>
</feature>
<dbReference type="InterPro" id="IPR043509">
    <property type="entry name" value="Bromo_Brdt_II"/>
</dbReference>
<dbReference type="CDD" id="cd05498">
    <property type="entry name" value="Bromo_Brdt_II_like"/>
    <property type="match status" value="1"/>
</dbReference>
<feature type="region of interest" description="Disordered" evidence="5">
    <location>
        <begin position="562"/>
        <end position="673"/>
    </location>
</feature>
<feature type="compositionally biased region" description="Low complexity" evidence="5">
    <location>
        <begin position="562"/>
        <end position="576"/>
    </location>
</feature>
<dbReference type="Gene3D" id="1.20.1270.220">
    <property type="match status" value="1"/>
</dbReference>
<dbReference type="FunFam" id="1.20.1270.220:FF:000001">
    <property type="entry name" value="bromodomain-containing protein 2 isoform X1"/>
    <property type="match status" value="1"/>
</dbReference>
<dbReference type="Pfam" id="PF00439">
    <property type="entry name" value="Bromodomain"/>
    <property type="match status" value="2"/>
</dbReference>
<gene>
    <name evidence="8" type="ORF">M514_04227</name>
</gene>
<dbReference type="CDD" id="cd05497">
    <property type="entry name" value="Bromo_Brdt_I_like"/>
    <property type="match status" value="1"/>
</dbReference>
<organism evidence="8">
    <name type="scientific">Trichuris suis</name>
    <name type="common">pig whipworm</name>
    <dbReference type="NCBI Taxonomy" id="68888"/>
    <lineage>
        <taxon>Eukaryota</taxon>
        <taxon>Metazoa</taxon>
        <taxon>Ecdysozoa</taxon>
        <taxon>Nematoda</taxon>
        <taxon>Enoplea</taxon>
        <taxon>Dorylaimia</taxon>
        <taxon>Trichinellida</taxon>
        <taxon>Trichuridae</taxon>
        <taxon>Trichuris</taxon>
    </lineage>
</organism>
<keyword evidence="4" id="KW-0175">Coiled coil</keyword>
<feature type="region of interest" description="Disordered" evidence="5">
    <location>
        <begin position="745"/>
        <end position="937"/>
    </location>
</feature>
<dbReference type="InterPro" id="IPR038336">
    <property type="entry name" value="NET_sf"/>
</dbReference>
<sequence>MNGDSTVTTSTCFGNGPETELLAVNSVEATETTCNASTENDLSVHGNETDSTDEVEDETPYESVAPSTSAENSWESPRIEPVNGIVQPRVFPPPGKPTRNTNQLEYLQKEVLRAVLKHKHSWPFAKPVDAKKLNLTDYHDIIKRPMDLGTIEKRLKNCYYYEAPQCLQDFMTMFNNCYTYNPSDSDIVYMAQALEKVFLERIAHLPEQVTLREIEIPRPSNQKRGRHKKGKSLAAARAAQATRATNAFIASQKQFADSSSSMPDVAASMSLEMDDTASTPLAVKATGVNDVSASEGHSLASLSSPMISPASALPAKTQKGVKRKADTTTPFEDQPAKVLTRRESSRPIKKPARDVFFIENQNQAVKQKYKGKLNEQMKFCHSIIKELLSKRHADYAWPFYKPVDVEGLGLHDYYDVVEVPMDLGTVKRKLDNREYGDPSEFAADVRLVFTNCYKYNPPDHEVVEMGRKLSDVFEAKFAQLPDDFGSNTISPSAFSEGHGSMFPSSRSRGQLKSEASIPEEEMDEDAVDRRLEELQVQLSDISNEISRLITLKNRLKESRFSRTAAHATAASSIPAPAKKRAPARHKAEAKVSPSAPQASSQNQHAATPSTNVASASNAQSAQTVAATVAPGATTTEKAATQQPRKRAPVSSARSKMKKGGYYFDSEDEDNAKPTTYDEKRQLSLDINKLPGDKLGRVVQIIQAREPSLKVSNPDEIEIDFETLKPATLRELEAYVASCLKKKARKPYTAKTPKDLEQRKKELEKQIQDLGGQVVPTKKLPKKEVPSYEQSKSRRQGPENADAAAVSSSSTSSGSSSSSESSSSDSSDSESGTPAGKSQPLCRPAGGGEAKVSHVSTRAEQDAHSLSPLASNMSSSKMQPTSTPASAAVAATPVDMMGSEHPYRLPEHGYPASGKDNENSGGTFMPQSLPPLATASSSANVDDHVILAKTALPGCSQEEIDELEKNRSSDALIMDGEDDKSLANSRPSWSSLSTSKGPESSSNSNLVASALGSFHSFKRQAIEKEERRIILQKQEEERRKVREYEERIRVEHLAMVEQEEKEAAMLENARLQAEKQRYYQNNKTAASPKQEEMPTEMSFSSARDMARMREQERRRKEAMENPIDIMMQMDLMTRFEQEF</sequence>
<dbReference type="PANTHER" id="PTHR22880:SF225">
    <property type="entry name" value="BROMODOMAIN-CONTAINING PROTEIN BET-1-RELATED"/>
    <property type="match status" value="1"/>
</dbReference>
<evidence type="ECO:0000256" key="5">
    <source>
        <dbReference type="SAM" id="MobiDB-lite"/>
    </source>
</evidence>
<feature type="compositionally biased region" description="Polar residues" evidence="5">
    <location>
        <begin position="31"/>
        <end position="41"/>
    </location>
</feature>
<evidence type="ECO:0000256" key="1">
    <source>
        <dbReference type="ARBA" id="ARBA00022737"/>
    </source>
</evidence>
<dbReference type="InterPro" id="IPR001487">
    <property type="entry name" value="Bromodomain"/>
</dbReference>
<feature type="compositionally biased region" description="Basic residues" evidence="5">
    <location>
        <begin position="221"/>
        <end position="231"/>
    </location>
</feature>
<feature type="compositionally biased region" description="Polar residues" evidence="5">
    <location>
        <begin position="65"/>
        <end position="75"/>
    </location>
</feature>
<feature type="compositionally biased region" description="Low complexity" evidence="5">
    <location>
        <begin position="806"/>
        <end position="832"/>
    </location>
</feature>
<dbReference type="GO" id="GO:0005634">
    <property type="term" value="C:nucleus"/>
    <property type="evidence" value="ECO:0007669"/>
    <property type="project" value="TreeGrafter"/>
</dbReference>
<feature type="region of interest" description="Disordered" evidence="5">
    <location>
        <begin position="31"/>
        <end position="76"/>
    </location>
</feature>
<protein>
    <recommendedName>
        <fullName evidence="9">Bromodomain protein</fullName>
    </recommendedName>
</protein>
<feature type="region of interest" description="Disordered" evidence="5">
    <location>
        <begin position="217"/>
        <end position="236"/>
    </location>
</feature>
<evidence type="ECO:0000259" key="7">
    <source>
        <dbReference type="PROSITE" id="PS51525"/>
    </source>
</evidence>
<accession>A0A085NQC3</accession>
<dbReference type="FunFam" id="1.20.920.10:FF:000003">
    <property type="entry name" value="Bromodomain-containing protein 2"/>
    <property type="match status" value="1"/>
</dbReference>
<dbReference type="PROSITE" id="PS00633">
    <property type="entry name" value="BROMODOMAIN_1"/>
    <property type="match status" value="2"/>
</dbReference>
<keyword evidence="2 3" id="KW-0103">Bromodomain</keyword>
<dbReference type="InterPro" id="IPR031354">
    <property type="entry name" value="BRD4_CDT"/>
</dbReference>
<dbReference type="GO" id="GO:0006338">
    <property type="term" value="P:chromatin remodeling"/>
    <property type="evidence" value="ECO:0007669"/>
    <property type="project" value="TreeGrafter"/>
</dbReference>
<dbReference type="PRINTS" id="PR00503">
    <property type="entry name" value="BROMODOMAIN"/>
</dbReference>
<keyword evidence="1" id="KW-0677">Repeat</keyword>
<dbReference type="FunFam" id="1.20.920.10:FF:000002">
    <property type="entry name" value="Bromodomain-containing protein 4"/>
    <property type="match status" value="1"/>
</dbReference>
<feature type="domain" description="Bromo" evidence="6">
    <location>
        <begin position="391"/>
        <end position="463"/>
    </location>
</feature>
<feature type="compositionally biased region" description="Low complexity" evidence="5">
    <location>
        <begin position="609"/>
        <end position="635"/>
    </location>
</feature>
<dbReference type="SUPFAM" id="SSF47370">
    <property type="entry name" value="Bromodomain"/>
    <property type="match status" value="2"/>
</dbReference>
<feature type="compositionally biased region" description="Polar residues" evidence="5">
    <location>
        <begin position="981"/>
        <end position="998"/>
    </location>
</feature>
<dbReference type="InterPro" id="IPR036427">
    <property type="entry name" value="Bromodomain-like_sf"/>
</dbReference>
<feature type="compositionally biased region" description="Basic and acidic residues" evidence="5">
    <location>
        <begin position="1103"/>
        <end position="1118"/>
    </location>
</feature>
<evidence type="ECO:0000313" key="8">
    <source>
        <dbReference type="EMBL" id="KFD71669.1"/>
    </source>
</evidence>
<feature type="region of interest" description="Disordered" evidence="5">
    <location>
        <begin position="1080"/>
        <end position="1118"/>
    </location>
</feature>
<evidence type="ECO:0008006" key="9">
    <source>
        <dbReference type="Google" id="ProtNLM"/>
    </source>
</evidence>
<dbReference type="SMART" id="SM00297">
    <property type="entry name" value="BROMO"/>
    <property type="match status" value="2"/>
</dbReference>
<dbReference type="Pfam" id="PF17035">
    <property type="entry name" value="BET"/>
    <property type="match status" value="1"/>
</dbReference>
<dbReference type="GO" id="GO:0000785">
    <property type="term" value="C:chromatin"/>
    <property type="evidence" value="ECO:0007669"/>
    <property type="project" value="TreeGrafter"/>
</dbReference>
<evidence type="ECO:0000256" key="2">
    <source>
        <dbReference type="ARBA" id="ARBA00023117"/>
    </source>
</evidence>
<feature type="compositionally biased region" description="Low complexity" evidence="5">
    <location>
        <begin position="592"/>
        <end position="601"/>
    </location>
</feature>
<dbReference type="InterPro" id="IPR027353">
    <property type="entry name" value="NET_dom"/>
</dbReference>
<feature type="compositionally biased region" description="Basic and acidic residues" evidence="5">
    <location>
        <begin position="751"/>
        <end position="766"/>
    </location>
</feature>
<dbReference type="GO" id="GO:0006355">
    <property type="term" value="P:regulation of DNA-templated transcription"/>
    <property type="evidence" value="ECO:0007669"/>
    <property type="project" value="TreeGrafter"/>
</dbReference>
<dbReference type="EMBL" id="KL367481">
    <property type="protein sequence ID" value="KFD71669.1"/>
    <property type="molecule type" value="Genomic_DNA"/>
</dbReference>
<dbReference type="InterPro" id="IPR018359">
    <property type="entry name" value="Bromodomain_CS"/>
</dbReference>
<evidence type="ECO:0000256" key="4">
    <source>
        <dbReference type="SAM" id="Coils"/>
    </source>
</evidence>
<dbReference type="PANTHER" id="PTHR22880">
    <property type="entry name" value="FALZ-RELATED BROMODOMAIN-CONTAINING PROTEINS"/>
    <property type="match status" value="1"/>
</dbReference>